<dbReference type="SMART" id="SM00340">
    <property type="entry name" value="HALZ"/>
    <property type="match status" value="1"/>
</dbReference>
<comment type="subcellular location">
    <subcellularLocation>
        <location evidence="1 8 9">Nucleus</location>
    </subcellularLocation>
</comment>
<evidence type="ECO:0000313" key="12">
    <source>
        <dbReference type="EMBL" id="EPS62262.1"/>
    </source>
</evidence>
<dbReference type="Pfam" id="PF02183">
    <property type="entry name" value="HALZ"/>
    <property type="match status" value="1"/>
</dbReference>
<dbReference type="GO" id="GO:0005634">
    <property type="term" value="C:nucleus"/>
    <property type="evidence" value="ECO:0007669"/>
    <property type="project" value="UniProtKB-SubCell"/>
</dbReference>
<protein>
    <recommendedName>
        <fullName evidence="11">Homeobox domain-containing protein</fullName>
    </recommendedName>
</protein>
<feature type="region of interest" description="Disordered" evidence="10">
    <location>
        <begin position="1"/>
        <end position="31"/>
    </location>
</feature>
<keyword evidence="7 8" id="KW-0539">Nucleus</keyword>
<feature type="compositionally biased region" description="Basic and acidic residues" evidence="10">
    <location>
        <begin position="1"/>
        <end position="11"/>
    </location>
</feature>
<feature type="non-terminal residue" evidence="12">
    <location>
        <position position="1"/>
    </location>
</feature>
<evidence type="ECO:0000256" key="7">
    <source>
        <dbReference type="ARBA" id="ARBA00023242"/>
    </source>
</evidence>
<dbReference type="PROSITE" id="PS50071">
    <property type="entry name" value="HOMEOBOX_2"/>
    <property type="match status" value="1"/>
</dbReference>
<dbReference type="PROSITE" id="PS00027">
    <property type="entry name" value="HOMEOBOX_1"/>
    <property type="match status" value="1"/>
</dbReference>
<evidence type="ECO:0000259" key="11">
    <source>
        <dbReference type="PROSITE" id="PS50071"/>
    </source>
</evidence>
<dbReference type="InterPro" id="IPR017970">
    <property type="entry name" value="Homeobox_CS"/>
</dbReference>
<dbReference type="Pfam" id="PF00046">
    <property type="entry name" value="Homeodomain"/>
    <property type="match status" value="1"/>
</dbReference>
<dbReference type="PANTHER" id="PTHR45714:SF34">
    <property type="entry name" value="HOMEOBOX-LEUCINE ZIPPER PROTEIN HAT9"/>
    <property type="match status" value="1"/>
</dbReference>
<keyword evidence="5 8" id="KW-0371">Homeobox</keyword>
<dbReference type="Gene3D" id="1.10.10.60">
    <property type="entry name" value="Homeodomain-like"/>
    <property type="match status" value="1"/>
</dbReference>
<feature type="non-terminal residue" evidence="12">
    <location>
        <position position="146"/>
    </location>
</feature>
<comment type="similarity">
    <text evidence="2">Belongs to the HD-ZIP homeobox family. Class II subfamily.</text>
</comment>
<keyword evidence="6" id="KW-0804">Transcription</keyword>
<organism evidence="12 13">
    <name type="scientific">Genlisea aurea</name>
    <dbReference type="NCBI Taxonomy" id="192259"/>
    <lineage>
        <taxon>Eukaryota</taxon>
        <taxon>Viridiplantae</taxon>
        <taxon>Streptophyta</taxon>
        <taxon>Embryophyta</taxon>
        <taxon>Tracheophyta</taxon>
        <taxon>Spermatophyta</taxon>
        <taxon>Magnoliopsida</taxon>
        <taxon>eudicotyledons</taxon>
        <taxon>Gunneridae</taxon>
        <taxon>Pentapetalae</taxon>
        <taxon>asterids</taxon>
        <taxon>lamiids</taxon>
        <taxon>Lamiales</taxon>
        <taxon>Lentibulariaceae</taxon>
        <taxon>Genlisea</taxon>
    </lineage>
</organism>
<dbReference type="SMART" id="SM00389">
    <property type="entry name" value="HOX"/>
    <property type="match status" value="1"/>
</dbReference>
<evidence type="ECO:0000313" key="13">
    <source>
        <dbReference type="Proteomes" id="UP000015453"/>
    </source>
</evidence>
<evidence type="ECO:0000256" key="8">
    <source>
        <dbReference type="PROSITE-ProRule" id="PRU00108"/>
    </source>
</evidence>
<feature type="domain" description="Homeobox" evidence="11">
    <location>
        <begin position="21"/>
        <end position="81"/>
    </location>
</feature>
<dbReference type="SUPFAM" id="SSF46689">
    <property type="entry name" value="Homeodomain-like"/>
    <property type="match status" value="1"/>
</dbReference>
<dbReference type="GO" id="GO:0000981">
    <property type="term" value="F:DNA-binding transcription factor activity, RNA polymerase II-specific"/>
    <property type="evidence" value="ECO:0007669"/>
    <property type="project" value="InterPro"/>
</dbReference>
<sequence length="146" mass="16573">DVSFAVKRERVSPSSEDDDSPNSSRKKLRLSKTQSALLEQSFKINSSLNQKQKQELAEELKLRPRQVEVWFQNRRARTKLKQTEIDCAFLKKYCDTLTAENRWLQRQVKALKSGQPTYVQFPAVAALALCPSCERVSAAAKPSTTA</sequence>
<dbReference type="InterPro" id="IPR009057">
    <property type="entry name" value="Homeodomain-like_sf"/>
</dbReference>
<feature type="DNA-binding region" description="Homeobox" evidence="8">
    <location>
        <begin position="23"/>
        <end position="82"/>
    </location>
</feature>
<reference evidence="12 13" key="1">
    <citation type="journal article" date="2013" name="BMC Genomics">
        <title>The miniature genome of a carnivorous plant Genlisea aurea contains a low number of genes and short non-coding sequences.</title>
        <authorList>
            <person name="Leushkin E.V."/>
            <person name="Sutormin R.A."/>
            <person name="Nabieva E.R."/>
            <person name="Penin A.A."/>
            <person name="Kondrashov A.S."/>
            <person name="Logacheva M.D."/>
        </authorList>
    </citation>
    <scope>NUCLEOTIDE SEQUENCE [LARGE SCALE GENOMIC DNA]</scope>
</reference>
<dbReference type="AlphaFoldDB" id="S8DR18"/>
<comment type="caution">
    <text evidence="12">The sequence shown here is derived from an EMBL/GenBank/DDBJ whole genome shotgun (WGS) entry which is preliminary data.</text>
</comment>
<keyword evidence="13" id="KW-1185">Reference proteome</keyword>
<gene>
    <name evidence="12" type="ORF">M569_12529</name>
</gene>
<evidence type="ECO:0000256" key="5">
    <source>
        <dbReference type="ARBA" id="ARBA00023155"/>
    </source>
</evidence>
<evidence type="ECO:0000256" key="2">
    <source>
        <dbReference type="ARBA" id="ARBA00006074"/>
    </source>
</evidence>
<dbReference type="InterPro" id="IPR003106">
    <property type="entry name" value="Leu_zip_homeo"/>
</dbReference>
<proteinExistence type="inferred from homology"/>
<evidence type="ECO:0000256" key="3">
    <source>
        <dbReference type="ARBA" id="ARBA00023015"/>
    </source>
</evidence>
<dbReference type="EMBL" id="AUSU01006267">
    <property type="protein sequence ID" value="EPS62262.1"/>
    <property type="molecule type" value="Genomic_DNA"/>
</dbReference>
<evidence type="ECO:0000256" key="1">
    <source>
        <dbReference type="ARBA" id="ARBA00004123"/>
    </source>
</evidence>
<evidence type="ECO:0000256" key="4">
    <source>
        <dbReference type="ARBA" id="ARBA00023125"/>
    </source>
</evidence>
<evidence type="ECO:0000256" key="9">
    <source>
        <dbReference type="RuleBase" id="RU000682"/>
    </source>
</evidence>
<keyword evidence="4 8" id="KW-0238">DNA-binding</keyword>
<accession>S8DR18</accession>
<dbReference type="Proteomes" id="UP000015453">
    <property type="component" value="Unassembled WGS sequence"/>
</dbReference>
<dbReference type="PANTHER" id="PTHR45714">
    <property type="entry name" value="HOMEOBOX-LEUCINE ZIPPER PROTEIN HAT14"/>
    <property type="match status" value="1"/>
</dbReference>
<evidence type="ECO:0000256" key="6">
    <source>
        <dbReference type="ARBA" id="ARBA00023163"/>
    </source>
</evidence>
<keyword evidence="3" id="KW-0805">Transcription regulation</keyword>
<dbReference type="CDD" id="cd00086">
    <property type="entry name" value="homeodomain"/>
    <property type="match status" value="1"/>
</dbReference>
<dbReference type="InterPro" id="IPR001356">
    <property type="entry name" value="HD"/>
</dbReference>
<name>S8DR18_9LAMI</name>
<dbReference type="InterPro" id="IPR050762">
    <property type="entry name" value="HD-ZIP_Homeobox_LZ_Class_II"/>
</dbReference>
<dbReference type="OrthoDB" id="6159439at2759"/>
<dbReference type="GO" id="GO:0043565">
    <property type="term" value="F:sequence-specific DNA binding"/>
    <property type="evidence" value="ECO:0007669"/>
    <property type="project" value="InterPro"/>
</dbReference>
<evidence type="ECO:0000256" key="10">
    <source>
        <dbReference type="SAM" id="MobiDB-lite"/>
    </source>
</evidence>